<sequence>MKGIGGRDWKVGICLSVITILGTAVLYLLYQNFLAEQMLYELNQDYEDVVKELEESK</sequence>
<name>A0A9D2PSB1_9FIRM</name>
<gene>
    <name evidence="2" type="ORF">H9931_02170</name>
</gene>
<evidence type="ECO:0000313" key="3">
    <source>
        <dbReference type="Proteomes" id="UP000823863"/>
    </source>
</evidence>
<dbReference type="EMBL" id="DWWB01000007">
    <property type="protein sequence ID" value="HJC65513.1"/>
    <property type="molecule type" value="Genomic_DNA"/>
</dbReference>
<keyword evidence="1" id="KW-0812">Transmembrane</keyword>
<feature type="transmembrane region" description="Helical" evidence="1">
    <location>
        <begin position="12"/>
        <end position="30"/>
    </location>
</feature>
<proteinExistence type="predicted"/>
<keyword evidence="1" id="KW-1133">Transmembrane helix</keyword>
<protein>
    <submittedName>
        <fullName evidence="2">Uncharacterized protein</fullName>
    </submittedName>
</protein>
<reference evidence="2" key="1">
    <citation type="journal article" date="2021" name="PeerJ">
        <title>Extensive microbial diversity within the chicken gut microbiome revealed by metagenomics and culture.</title>
        <authorList>
            <person name="Gilroy R."/>
            <person name="Ravi A."/>
            <person name="Getino M."/>
            <person name="Pursley I."/>
            <person name="Horton D.L."/>
            <person name="Alikhan N.F."/>
            <person name="Baker D."/>
            <person name="Gharbi K."/>
            <person name="Hall N."/>
            <person name="Watson M."/>
            <person name="Adriaenssens E.M."/>
            <person name="Foster-Nyarko E."/>
            <person name="Jarju S."/>
            <person name="Secka A."/>
            <person name="Antonio M."/>
            <person name="Oren A."/>
            <person name="Chaudhuri R.R."/>
            <person name="La Ragione R."/>
            <person name="Hildebrand F."/>
            <person name="Pallen M.J."/>
        </authorList>
    </citation>
    <scope>NUCLEOTIDE SEQUENCE</scope>
    <source>
        <strain evidence="2">CHK198-12963</strain>
    </source>
</reference>
<comment type="caution">
    <text evidence="2">The sequence shown here is derived from an EMBL/GenBank/DDBJ whole genome shotgun (WGS) entry which is preliminary data.</text>
</comment>
<reference evidence="2" key="2">
    <citation type="submission" date="2021-04" db="EMBL/GenBank/DDBJ databases">
        <authorList>
            <person name="Gilroy R."/>
        </authorList>
    </citation>
    <scope>NUCLEOTIDE SEQUENCE</scope>
    <source>
        <strain evidence="2">CHK198-12963</strain>
    </source>
</reference>
<dbReference type="Proteomes" id="UP000823863">
    <property type="component" value="Unassembled WGS sequence"/>
</dbReference>
<evidence type="ECO:0000313" key="2">
    <source>
        <dbReference type="EMBL" id="HJC65513.1"/>
    </source>
</evidence>
<accession>A0A9D2PSB1</accession>
<keyword evidence="1" id="KW-0472">Membrane</keyword>
<dbReference type="AlphaFoldDB" id="A0A9D2PSB1"/>
<evidence type="ECO:0000256" key="1">
    <source>
        <dbReference type="SAM" id="Phobius"/>
    </source>
</evidence>
<organism evidence="2 3">
    <name type="scientific">Candidatus Enterocloster excrementigallinarum</name>
    <dbReference type="NCBI Taxonomy" id="2838558"/>
    <lineage>
        <taxon>Bacteria</taxon>
        <taxon>Bacillati</taxon>
        <taxon>Bacillota</taxon>
        <taxon>Clostridia</taxon>
        <taxon>Lachnospirales</taxon>
        <taxon>Lachnospiraceae</taxon>
        <taxon>Enterocloster</taxon>
    </lineage>
</organism>